<sequence>MPFEVAPWDIGGPQPAVVALAPGTGQAAFATIAG</sequence>
<dbReference type="EMBL" id="JACHJQ010000002">
    <property type="protein sequence ID" value="MBB4905829.1"/>
    <property type="molecule type" value="Genomic_DNA"/>
</dbReference>
<dbReference type="AlphaFoldDB" id="A0A7W7Q2I9"/>
<accession>A0A7W7Q2I9</accession>
<name>A0A7W7Q2I9_9PSEU</name>
<reference evidence="1 2" key="1">
    <citation type="submission" date="2020-08" db="EMBL/GenBank/DDBJ databases">
        <title>Genomic Encyclopedia of Type Strains, Phase III (KMG-III): the genomes of soil and plant-associated and newly described type strains.</title>
        <authorList>
            <person name="Whitman W."/>
        </authorList>
    </citation>
    <scope>NUCLEOTIDE SEQUENCE [LARGE SCALE GENOMIC DNA]</scope>
    <source>
        <strain evidence="1 2">CECT 8960</strain>
    </source>
</reference>
<protein>
    <submittedName>
        <fullName evidence="1">Uncharacterized protein</fullName>
    </submittedName>
</protein>
<evidence type="ECO:0000313" key="1">
    <source>
        <dbReference type="EMBL" id="MBB4905829.1"/>
    </source>
</evidence>
<comment type="caution">
    <text evidence="1">The sequence shown here is derived from an EMBL/GenBank/DDBJ whole genome shotgun (WGS) entry which is preliminary data.</text>
</comment>
<keyword evidence="2" id="KW-1185">Reference proteome</keyword>
<evidence type="ECO:0000313" key="2">
    <source>
        <dbReference type="Proteomes" id="UP000520767"/>
    </source>
</evidence>
<dbReference type="Proteomes" id="UP000520767">
    <property type="component" value="Unassembled WGS sequence"/>
</dbReference>
<gene>
    <name evidence="1" type="ORF">FHR82_002046</name>
</gene>
<proteinExistence type="predicted"/>
<organism evidence="1 2">
    <name type="scientific">Actinophytocola algeriensis</name>
    <dbReference type="NCBI Taxonomy" id="1768010"/>
    <lineage>
        <taxon>Bacteria</taxon>
        <taxon>Bacillati</taxon>
        <taxon>Actinomycetota</taxon>
        <taxon>Actinomycetes</taxon>
        <taxon>Pseudonocardiales</taxon>
        <taxon>Pseudonocardiaceae</taxon>
    </lineage>
</organism>